<reference evidence="2 3" key="1">
    <citation type="submission" date="2021-01" db="EMBL/GenBank/DDBJ databases">
        <title>Genomic Encyclopedia of Type Strains, Phase IV (KMG-IV): sequencing the most valuable type-strain genomes for metagenomic binning, comparative biology and taxonomic classification.</title>
        <authorList>
            <person name="Goeker M."/>
        </authorList>
    </citation>
    <scope>NUCLEOTIDE SEQUENCE [LARGE SCALE GENOMIC DNA]</scope>
    <source>
        <strain evidence="2 3">DSM 24834</strain>
    </source>
</reference>
<organism evidence="2 3">
    <name type="scientific">Rossellomorea pakistanensis</name>
    <dbReference type="NCBI Taxonomy" id="992288"/>
    <lineage>
        <taxon>Bacteria</taxon>
        <taxon>Bacillati</taxon>
        <taxon>Bacillota</taxon>
        <taxon>Bacilli</taxon>
        <taxon>Bacillales</taxon>
        <taxon>Bacillaceae</taxon>
        <taxon>Rossellomorea</taxon>
    </lineage>
</organism>
<evidence type="ECO:0000259" key="1">
    <source>
        <dbReference type="Pfam" id="PF01902"/>
    </source>
</evidence>
<dbReference type="InterPro" id="IPR002761">
    <property type="entry name" value="Diphthami_syn_dom"/>
</dbReference>
<evidence type="ECO:0000313" key="2">
    <source>
        <dbReference type="EMBL" id="MBM7587867.1"/>
    </source>
</evidence>
<dbReference type="PANTHER" id="PTHR12196:SF2">
    <property type="entry name" value="DIPHTHINE--AMMONIA LIGASE"/>
    <property type="match status" value="1"/>
</dbReference>
<accession>A0ABS2NJ24</accession>
<dbReference type="SUPFAM" id="SSF52402">
    <property type="entry name" value="Adenine nucleotide alpha hydrolases-like"/>
    <property type="match status" value="1"/>
</dbReference>
<evidence type="ECO:0000313" key="3">
    <source>
        <dbReference type="Proteomes" id="UP001646157"/>
    </source>
</evidence>
<name>A0ABS2NJ24_9BACI</name>
<dbReference type="Pfam" id="PF01902">
    <property type="entry name" value="Diphthami_syn_2"/>
    <property type="match status" value="1"/>
</dbReference>
<dbReference type="CDD" id="cd01994">
    <property type="entry name" value="AANH_PF0828-like"/>
    <property type="match status" value="1"/>
</dbReference>
<dbReference type="NCBIfam" id="TIGR00290">
    <property type="entry name" value="MJ0570_dom"/>
    <property type="match status" value="1"/>
</dbReference>
<dbReference type="InterPro" id="IPR030662">
    <property type="entry name" value="DPH6/MJ0570"/>
</dbReference>
<sequence>MRFLLSWSGGKDACMCLDTLIKQGHEVVCLITTASKEIGTTFGHGEKREMIRAQAESLDIPVHFIEVEMNTYTETFIQDVNMLKERCQVDAIAFGDLYLPGHREWGEAVAEKTGLKAVYPLWMKQAEAESSLYHFVNSGYQALIIRTKNELGLEKWLGQTIDKKFADELSNTEICPMGEAGEYHTFVYDGPLFKKKITINPGEVVAQETTKRLEIDSFSLTGK</sequence>
<keyword evidence="3" id="KW-1185">Reference proteome</keyword>
<dbReference type="EMBL" id="JAFBDZ010000006">
    <property type="protein sequence ID" value="MBM7587867.1"/>
    <property type="molecule type" value="Genomic_DNA"/>
</dbReference>
<proteinExistence type="predicted"/>
<dbReference type="Proteomes" id="UP001646157">
    <property type="component" value="Unassembled WGS sequence"/>
</dbReference>
<dbReference type="Gene3D" id="3.90.1490.10">
    <property type="entry name" value="putative n-type atp pyrophosphatase, domain 2"/>
    <property type="match status" value="1"/>
</dbReference>
<comment type="caution">
    <text evidence="2">The sequence shown here is derived from an EMBL/GenBank/DDBJ whole genome shotgun (WGS) entry which is preliminary data.</text>
</comment>
<protein>
    <submittedName>
        <fullName evidence="2">Uncharacterized protein (TIGR00290 family)</fullName>
    </submittedName>
</protein>
<dbReference type="PANTHER" id="PTHR12196">
    <property type="entry name" value="DOMAIN OF UNKNOWN FUNCTION 71 DUF71 -CONTAINING PROTEIN"/>
    <property type="match status" value="1"/>
</dbReference>
<gene>
    <name evidence="2" type="ORF">JOC86_004442</name>
</gene>
<dbReference type="Gene3D" id="3.40.50.620">
    <property type="entry name" value="HUPs"/>
    <property type="match status" value="1"/>
</dbReference>
<dbReference type="InterPro" id="IPR014729">
    <property type="entry name" value="Rossmann-like_a/b/a_fold"/>
</dbReference>
<feature type="domain" description="Diphthamide synthase" evidence="1">
    <location>
        <begin position="1"/>
        <end position="217"/>
    </location>
</feature>
<dbReference type="RefSeq" id="WP_205175046.1">
    <property type="nucleotide sequence ID" value="NZ_JAFBDZ010000006.1"/>
</dbReference>